<accession>A0A7W4VWV9</accession>
<feature type="transmembrane region" description="Helical" evidence="1">
    <location>
        <begin position="67"/>
        <end position="83"/>
    </location>
</feature>
<evidence type="ECO:0000313" key="3">
    <source>
        <dbReference type="Proteomes" id="UP000589626"/>
    </source>
</evidence>
<protein>
    <submittedName>
        <fullName evidence="2">Uncharacterized protein</fullName>
    </submittedName>
</protein>
<name>A0A7W4VWV9_9ACTN</name>
<evidence type="ECO:0000313" key="2">
    <source>
        <dbReference type="EMBL" id="MBB3043268.1"/>
    </source>
</evidence>
<keyword evidence="1" id="KW-1133">Transmembrane helix</keyword>
<evidence type="ECO:0000256" key="1">
    <source>
        <dbReference type="SAM" id="Phobius"/>
    </source>
</evidence>
<keyword evidence="1" id="KW-0472">Membrane</keyword>
<feature type="transmembrane region" description="Helical" evidence="1">
    <location>
        <begin position="89"/>
        <end position="110"/>
    </location>
</feature>
<reference evidence="2 3" key="1">
    <citation type="submission" date="2020-08" db="EMBL/GenBank/DDBJ databases">
        <title>Sequencing the genomes of 1000 actinobacteria strains.</title>
        <authorList>
            <person name="Klenk H.-P."/>
        </authorList>
    </citation>
    <scope>NUCLEOTIDE SEQUENCE [LARGE SCALE GENOMIC DNA]</scope>
    <source>
        <strain evidence="2 3">DSM 105498</strain>
    </source>
</reference>
<dbReference type="AlphaFoldDB" id="A0A7W4VWV9"/>
<comment type="caution">
    <text evidence="2">The sequence shown here is derived from an EMBL/GenBank/DDBJ whole genome shotgun (WGS) entry which is preliminary data.</text>
</comment>
<keyword evidence="3" id="KW-1185">Reference proteome</keyword>
<proteinExistence type="predicted"/>
<organism evidence="2 3">
    <name type="scientific">Nocardioides soli</name>
    <dbReference type="NCBI Taxonomy" id="1036020"/>
    <lineage>
        <taxon>Bacteria</taxon>
        <taxon>Bacillati</taxon>
        <taxon>Actinomycetota</taxon>
        <taxon>Actinomycetes</taxon>
        <taxon>Propionibacteriales</taxon>
        <taxon>Nocardioidaceae</taxon>
        <taxon>Nocardioides</taxon>
    </lineage>
</organism>
<sequence>MTTMVGETMTELGELSRGQLVLRVVVLLGPVVALLASGPAGHWPPWWVIALVVGLAGGFAAFPESPVGVVAILTVLVWWTAALDDGLHPAVLVAATALLASHVAAVLASYGPGEMPVDPALLRLWAVRGTLLLVAVPLVWGLALLLRGEAEEPGIWVVGVATGLVGTVAAGVALTSRQQEEES</sequence>
<dbReference type="Proteomes" id="UP000589626">
    <property type="component" value="Unassembled WGS sequence"/>
</dbReference>
<feature type="transmembrane region" description="Helical" evidence="1">
    <location>
        <begin position="122"/>
        <end position="143"/>
    </location>
</feature>
<dbReference type="RefSeq" id="WP_183593142.1">
    <property type="nucleotide sequence ID" value="NZ_JACHWR010000002.1"/>
</dbReference>
<keyword evidence="1" id="KW-0812">Transmembrane</keyword>
<dbReference type="EMBL" id="JACHWR010000002">
    <property type="protein sequence ID" value="MBB3043268.1"/>
    <property type="molecule type" value="Genomic_DNA"/>
</dbReference>
<feature type="transmembrane region" description="Helical" evidence="1">
    <location>
        <begin position="155"/>
        <end position="174"/>
    </location>
</feature>
<gene>
    <name evidence="2" type="ORF">FHU40_003086</name>
</gene>
<feature type="transmembrane region" description="Helical" evidence="1">
    <location>
        <begin position="20"/>
        <end position="38"/>
    </location>
</feature>